<proteinExistence type="predicted"/>
<dbReference type="Proteomes" id="UP000050761">
    <property type="component" value="Unassembled WGS sequence"/>
</dbReference>
<keyword evidence="3" id="KW-1185">Reference proteome</keyword>
<evidence type="ECO:0000313" key="3">
    <source>
        <dbReference type="Proteomes" id="UP000050761"/>
    </source>
</evidence>
<evidence type="ECO:0000313" key="4">
    <source>
        <dbReference type="WBParaSite" id="HPBE_0001810601-mRNA-1"/>
    </source>
</evidence>
<reference evidence="4" key="2">
    <citation type="submission" date="2019-09" db="UniProtKB">
        <authorList>
            <consortium name="WormBaseParasite"/>
        </authorList>
    </citation>
    <scope>IDENTIFICATION</scope>
</reference>
<gene>
    <name evidence="2" type="ORF">HPBE_LOCUS18105</name>
</gene>
<accession>A0A3P8BWS6</accession>
<feature type="coiled-coil region" evidence="1">
    <location>
        <begin position="75"/>
        <end position="126"/>
    </location>
</feature>
<keyword evidence="1" id="KW-0175">Coiled coil</keyword>
<feature type="coiled-coil region" evidence="1">
    <location>
        <begin position="247"/>
        <end position="389"/>
    </location>
</feature>
<sequence>MSASTTYGERDDETLRGRDRNHLQDDSICTDEFEIISCDTLASLADSDGTLENVIRSQSETREILEKAIISLDTINRERSEIASKFETLNNLEEEIKSLKGRVADLERENADLRKANAEKEAVVESSLNQEGSSVKDDELLKKQIANLEQQLYDRGLEVDKRAKALTKATVELEAAYRKIGDLTESCNSAEAKCKELSAKVDETFALLLSEREHSSVVEDEIRSLRADGGNGFNFSRVSEQMLVREMQEKASYTKKLEVEIENLRKQLEDQIKRCNRKDDELSTHVEIINVLKEEDSEGRRQIAEKNRKIQDLEEMVQQMFLDRADIENLRKQLEDQIKRCNRKDDELSTHVEIINVLKEEDSEGRRQIAEKNRKIQDLEEMVQQMFLDRADVNNC</sequence>
<dbReference type="Gene3D" id="1.10.287.1490">
    <property type="match status" value="1"/>
</dbReference>
<dbReference type="AlphaFoldDB" id="A0A3P8BWS6"/>
<name>A0A3P8BWS6_HELPZ</name>
<evidence type="ECO:0000313" key="2">
    <source>
        <dbReference type="EMBL" id="VDP10655.1"/>
    </source>
</evidence>
<organism evidence="2">
    <name type="scientific">Heligmosomoides polygyrus</name>
    <name type="common">Parasitic roundworm</name>
    <dbReference type="NCBI Taxonomy" id="6339"/>
    <lineage>
        <taxon>Eukaryota</taxon>
        <taxon>Metazoa</taxon>
        <taxon>Ecdysozoa</taxon>
        <taxon>Nematoda</taxon>
        <taxon>Chromadorea</taxon>
        <taxon>Rhabditida</taxon>
        <taxon>Rhabditina</taxon>
        <taxon>Rhabditomorpha</taxon>
        <taxon>Strongyloidea</taxon>
        <taxon>Heligmosomidae</taxon>
        <taxon>Heligmosomoides</taxon>
    </lineage>
</organism>
<reference evidence="2 3" key="1">
    <citation type="submission" date="2018-11" db="EMBL/GenBank/DDBJ databases">
        <authorList>
            <consortium name="Pathogen Informatics"/>
        </authorList>
    </citation>
    <scope>NUCLEOTIDE SEQUENCE [LARGE SCALE GENOMIC DNA]</scope>
</reference>
<evidence type="ECO:0000256" key="1">
    <source>
        <dbReference type="SAM" id="Coils"/>
    </source>
</evidence>
<feature type="coiled-coil region" evidence="1">
    <location>
        <begin position="173"/>
        <end position="200"/>
    </location>
</feature>
<dbReference type="EMBL" id="UZAH01030468">
    <property type="protein sequence ID" value="VDP10655.1"/>
    <property type="molecule type" value="Genomic_DNA"/>
</dbReference>
<dbReference type="WBParaSite" id="HPBE_0001810601-mRNA-1">
    <property type="protein sequence ID" value="HPBE_0001810601-mRNA-1"/>
    <property type="gene ID" value="HPBE_0001810601"/>
</dbReference>
<protein>
    <submittedName>
        <fullName evidence="4">Myosin tail domain-containing protein</fullName>
    </submittedName>
</protein>
<dbReference type="OrthoDB" id="5823310at2759"/>